<name>A0A6H5I384_9HYME</name>
<evidence type="ECO:0000313" key="2">
    <source>
        <dbReference type="EMBL" id="CAB0030837.1"/>
    </source>
</evidence>
<feature type="region of interest" description="Disordered" evidence="1">
    <location>
        <begin position="198"/>
        <end position="226"/>
    </location>
</feature>
<reference evidence="2 3" key="1">
    <citation type="submission" date="2020-02" db="EMBL/GenBank/DDBJ databases">
        <authorList>
            <person name="Ferguson B K."/>
        </authorList>
    </citation>
    <scope>NUCLEOTIDE SEQUENCE [LARGE SCALE GENOMIC DNA]</scope>
</reference>
<evidence type="ECO:0000256" key="1">
    <source>
        <dbReference type="SAM" id="MobiDB-lite"/>
    </source>
</evidence>
<dbReference type="Proteomes" id="UP000479190">
    <property type="component" value="Unassembled WGS sequence"/>
</dbReference>
<accession>A0A6H5I384</accession>
<evidence type="ECO:0000313" key="3">
    <source>
        <dbReference type="Proteomes" id="UP000479190"/>
    </source>
</evidence>
<feature type="compositionally biased region" description="Polar residues" evidence="1">
    <location>
        <begin position="198"/>
        <end position="210"/>
    </location>
</feature>
<keyword evidence="3" id="KW-1185">Reference proteome</keyword>
<organism evidence="2 3">
    <name type="scientific">Trichogramma brassicae</name>
    <dbReference type="NCBI Taxonomy" id="86971"/>
    <lineage>
        <taxon>Eukaryota</taxon>
        <taxon>Metazoa</taxon>
        <taxon>Ecdysozoa</taxon>
        <taxon>Arthropoda</taxon>
        <taxon>Hexapoda</taxon>
        <taxon>Insecta</taxon>
        <taxon>Pterygota</taxon>
        <taxon>Neoptera</taxon>
        <taxon>Endopterygota</taxon>
        <taxon>Hymenoptera</taxon>
        <taxon>Apocrita</taxon>
        <taxon>Proctotrupomorpha</taxon>
        <taxon>Chalcidoidea</taxon>
        <taxon>Trichogrammatidae</taxon>
        <taxon>Trichogramma</taxon>
    </lineage>
</organism>
<gene>
    <name evidence="2" type="ORF">TBRA_LOCUS2824</name>
</gene>
<sequence length="275" mass="30524">MRSPKRNARRNSSITSEYSRSIMKTLERCDLLGESPMNDCSHVAVDLFIFISAGHHGDRGAVPADIITMCSPQATAEYTTTTGRMADEDASDNGDEELVGPNNQLNIERQGPYIPGVSEAVEFAKKQVLAQLQINKDFHTGIRDAVNQAINSSNPAQAIKTVQEHIKKYFQIEAQRNPFVLVGRLIIKQGQRLSQQVGQMFEQQRRQNQAAKGADAEQQLQRSRHESRTMSLAAAWLARARARVGENMGCIGSESPNTLLLCCWNGSRAPMITRQ</sequence>
<dbReference type="EMBL" id="CADCXV010000557">
    <property type="protein sequence ID" value="CAB0030837.1"/>
    <property type="molecule type" value="Genomic_DNA"/>
</dbReference>
<proteinExistence type="predicted"/>
<protein>
    <submittedName>
        <fullName evidence="2">Uncharacterized protein</fullName>
    </submittedName>
</protein>
<dbReference type="AlphaFoldDB" id="A0A6H5I384"/>
<dbReference type="OrthoDB" id="7700419at2759"/>